<evidence type="ECO:0000313" key="3">
    <source>
        <dbReference type="EMBL" id="KAH0213873.1"/>
    </source>
</evidence>
<feature type="region of interest" description="Disordered" evidence="1">
    <location>
        <begin position="1"/>
        <end position="29"/>
    </location>
</feature>
<comment type="caution">
    <text evidence="3">The sequence shown here is derived from an EMBL/GenBank/DDBJ whole genome shotgun (WGS) entry which is preliminary data.</text>
</comment>
<protein>
    <submittedName>
        <fullName evidence="3">Uncharacterized protein</fullName>
    </submittedName>
</protein>
<evidence type="ECO:0000313" key="4">
    <source>
        <dbReference type="Proteomes" id="UP000767238"/>
    </source>
</evidence>
<evidence type="ECO:0000256" key="1">
    <source>
        <dbReference type="SAM" id="MobiDB-lite"/>
    </source>
</evidence>
<reference evidence="3" key="2">
    <citation type="submission" date="2021-08" db="EMBL/GenBank/DDBJ databases">
        <authorList>
            <person name="Gostincar C."/>
            <person name="Sun X."/>
            <person name="Song Z."/>
            <person name="Gunde-Cimerman N."/>
        </authorList>
    </citation>
    <scope>NUCLEOTIDE SEQUENCE</scope>
    <source>
        <strain evidence="3">EXF-8016</strain>
    </source>
</reference>
<evidence type="ECO:0000256" key="2">
    <source>
        <dbReference type="SAM" id="Phobius"/>
    </source>
</evidence>
<dbReference type="AlphaFoldDB" id="A0A9P8K525"/>
<reference evidence="3" key="1">
    <citation type="journal article" date="2021" name="J Fungi (Basel)">
        <title>Virulence traits and population genomics of the black yeast Aureobasidium melanogenum.</title>
        <authorList>
            <person name="Cernosa A."/>
            <person name="Sun X."/>
            <person name="Gostincar C."/>
            <person name="Fang C."/>
            <person name="Gunde-Cimerman N."/>
            <person name="Song Z."/>
        </authorList>
    </citation>
    <scope>NUCLEOTIDE SEQUENCE</scope>
    <source>
        <strain evidence="3">EXF-8016</strain>
    </source>
</reference>
<dbReference type="OrthoDB" id="6021743at2759"/>
<keyword evidence="2" id="KW-1133">Transmembrane helix</keyword>
<dbReference type="EMBL" id="JAHFYH010000091">
    <property type="protein sequence ID" value="KAH0213873.1"/>
    <property type="molecule type" value="Genomic_DNA"/>
</dbReference>
<feature type="transmembrane region" description="Helical" evidence="2">
    <location>
        <begin position="508"/>
        <end position="529"/>
    </location>
</feature>
<proteinExistence type="predicted"/>
<feature type="transmembrane region" description="Helical" evidence="2">
    <location>
        <begin position="549"/>
        <end position="577"/>
    </location>
</feature>
<feature type="region of interest" description="Disordered" evidence="1">
    <location>
        <begin position="89"/>
        <end position="156"/>
    </location>
</feature>
<organism evidence="3 4">
    <name type="scientific">Aureobasidium melanogenum</name>
    <name type="common">Aureobasidium pullulans var. melanogenum</name>
    <dbReference type="NCBI Taxonomy" id="46634"/>
    <lineage>
        <taxon>Eukaryota</taxon>
        <taxon>Fungi</taxon>
        <taxon>Dikarya</taxon>
        <taxon>Ascomycota</taxon>
        <taxon>Pezizomycotina</taxon>
        <taxon>Dothideomycetes</taxon>
        <taxon>Dothideomycetidae</taxon>
        <taxon>Dothideales</taxon>
        <taxon>Saccotheciaceae</taxon>
        <taxon>Aureobasidium</taxon>
    </lineage>
</organism>
<sequence>MNPMHEIRMSASPGRAPQVIHQHEVGSPVRSVRPEFLLESINSQADFGPRTFLDNPSPDEETHVPDIPNTHTSPEIDDLHAEQPFSKQRRSGHYLGGTTEQFQSNCAPDRRTPTPPSPRSPVAQTDFERYQQLTRENCKSGFDSDEDSSIGSVEEMTPVRPTRRSNMLVEGLFHHSSPHVLEEESPILPKHQDLAVLREIKEVHHLTMQALTGNTTSPTPPPIPTRDSRYQDWRNSRYRSVSAPAKKVTMAPPPIDTSRISAQQPHVKTPYPFRAIHRKEFGRQFSASEPTLRSPRVHDSILTLSIRRSNPNSRLRLSTLTIPANSEFSAIKNRNQSSNRGGQEYIPQDFDDAELFRQLRRHYQSLLGPWRHFSARSLTMICVSGDASRQADSGYGWLLTPRSPRTLAYKGLNDTFSEEKLLRFFHNPNAAGKSRYAWVSWAHRLADAPAITTPLSPPSALPSAALDTARTPASAGTTSTVNNRFSMIRRAEQHEGLEFVVSWSVRRILLALVLVLVLSLAATLLWVFLGKDSHSSAGRAGFLGAGDRVVAGVVMGICVLLIGCFGVGGWIGISWLVL</sequence>
<feature type="non-terminal residue" evidence="3">
    <location>
        <position position="578"/>
    </location>
</feature>
<feature type="region of interest" description="Disordered" evidence="1">
    <location>
        <begin position="41"/>
        <end position="77"/>
    </location>
</feature>
<keyword evidence="2" id="KW-0472">Membrane</keyword>
<name>A0A9P8K525_AURME</name>
<gene>
    <name evidence="3" type="ORF">KCV03_g8726</name>
</gene>
<accession>A0A9P8K525</accession>
<dbReference type="Proteomes" id="UP000767238">
    <property type="component" value="Unassembled WGS sequence"/>
</dbReference>
<feature type="region of interest" description="Disordered" evidence="1">
    <location>
        <begin position="238"/>
        <end position="259"/>
    </location>
</feature>
<keyword evidence="2" id="KW-0812">Transmembrane</keyword>